<dbReference type="RefSeq" id="WP_133686138.1">
    <property type="nucleotide sequence ID" value="NZ_SOAY01000010.1"/>
</dbReference>
<organism evidence="5 6">
    <name type="scientific">Maribacter spongiicola</name>
    <dbReference type="NCBI Taxonomy" id="1206753"/>
    <lineage>
        <taxon>Bacteria</taxon>
        <taxon>Pseudomonadati</taxon>
        <taxon>Bacteroidota</taxon>
        <taxon>Flavobacteriia</taxon>
        <taxon>Flavobacteriales</taxon>
        <taxon>Flavobacteriaceae</taxon>
        <taxon>Maribacter</taxon>
    </lineage>
</organism>
<dbReference type="EMBL" id="SOAY01000010">
    <property type="protein sequence ID" value="TDT46685.1"/>
    <property type="molecule type" value="Genomic_DNA"/>
</dbReference>
<name>A0A4R7K606_9FLAO</name>
<dbReference type="Gene3D" id="3.40.50.1820">
    <property type="entry name" value="alpha/beta hydrolase"/>
    <property type="match status" value="1"/>
</dbReference>
<feature type="domain" description="Secretion system C-terminal sorting" evidence="4">
    <location>
        <begin position="825"/>
        <end position="904"/>
    </location>
</feature>
<dbReference type="OrthoDB" id="4535652at2"/>
<keyword evidence="1" id="KW-0732">Signal</keyword>
<evidence type="ECO:0000256" key="2">
    <source>
        <dbReference type="SAM" id="MobiDB-lite"/>
    </source>
</evidence>
<accession>A0A4R7K606</accession>
<dbReference type="Pfam" id="PF07819">
    <property type="entry name" value="PGAP1"/>
    <property type="match status" value="1"/>
</dbReference>
<proteinExistence type="predicted"/>
<evidence type="ECO:0000313" key="5">
    <source>
        <dbReference type="EMBL" id="TDT46685.1"/>
    </source>
</evidence>
<evidence type="ECO:0000259" key="4">
    <source>
        <dbReference type="Pfam" id="PF18962"/>
    </source>
</evidence>
<dbReference type="GO" id="GO:0016788">
    <property type="term" value="F:hydrolase activity, acting on ester bonds"/>
    <property type="evidence" value="ECO:0007669"/>
    <property type="project" value="InterPro"/>
</dbReference>
<feature type="region of interest" description="Disordered" evidence="2">
    <location>
        <begin position="265"/>
        <end position="287"/>
    </location>
</feature>
<gene>
    <name evidence="5" type="ORF">CLV90_0742</name>
</gene>
<feature type="compositionally biased region" description="Polar residues" evidence="2">
    <location>
        <begin position="265"/>
        <end position="277"/>
    </location>
</feature>
<dbReference type="InterPro" id="IPR029058">
    <property type="entry name" value="AB_hydrolase_fold"/>
</dbReference>
<evidence type="ECO:0000256" key="1">
    <source>
        <dbReference type="ARBA" id="ARBA00022729"/>
    </source>
</evidence>
<protein>
    <submittedName>
        <fullName evidence="5">Putative secreted protein (Por secretion system target)</fullName>
    </submittedName>
</protein>
<dbReference type="SUPFAM" id="SSF53474">
    <property type="entry name" value="alpha/beta-Hydrolases"/>
    <property type="match status" value="1"/>
</dbReference>
<feature type="compositionally biased region" description="Low complexity" evidence="2">
    <location>
        <begin position="278"/>
        <end position="287"/>
    </location>
</feature>
<evidence type="ECO:0000313" key="6">
    <source>
        <dbReference type="Proteomes" id="UP000294749"/>
    </source>
</evidence>
<dbReference type="Proteomes" id="UP000294749">
    <property type="component" value="Unassembled WGS sequence"/>
</dbReference>
<dbReference type="Pfam" id="PF18962">
    <property type="entry name" value="Por_Secre_tail"/>
    <property type="match status" value="1"/>
</dbReference>
<keyword evidence="6" id="KW-1185">Reference proteome</keyword>
<evidence type="ECO:0000259" key="3">
    <source>
        <dbReference type="Pfam" id="PF07819"/>
    </source>
</evidence>
<sequence length="907" mass="99240">MKRKLLLILFTFVVFITRSQEDAAIEIEKYEQKLDAIDKQSIKTNYLLNKGFMMSGFLDDFFAYENHDEDVFTEINPQKFKLLYKGMRKSDLNNRKRLPQFSFKNLKAQYADRPNVVPIGVIQTRGEYLDSLQIEDNIQKTRNNIAIDADYAKYFVFNAGVLSKKVYSGNITFEVVPELFQIQNPKSIKSTSIDFSDGNGFRPLDSLSNFKVRYESIGEKVVAVQFKQGKKTFTSYSRIMVVTLDDEEPDMVLFPETGEVQSSKAAISSGKTGTIGQSARSSSSTDGSATVHLGCDVVFDQPVIVIEGFDPINENSSANLRANYTTSGVERIFRANGYDMVYFNFQNGGADIIQNATVIRNLIEQVNREKVGNEKIIVIGESMGGIIARLAIRSLESSNITHNISHYISFDAPHKGANLPVGFQSLVRQIDDVNILPADIKEDLDDALERLDAKAARQLLIRFNGPNPHPDFTSLQNELNRVGFPQREGIRNIAMVNGAVDGSLGDTGFFNVPGSEIIEAQGAFAGLFTVGAEVVSNNLGGTTRVSTLVIRTGGIPTTDKRAFFNFNSINYDIASGGGVDIEREVDALNGFDVDIPNRFVTFVPLFSSLASTRSTTSQTELNRSEAYLRARGQVPFNRVFGNIVNSEHIDAARLFTPWNSLLSSELGLNTTTTCTQTPSATIRPPSPRINGTYFYTCQNSGGDVTLRVDNNPDFLGNLYSHSWSVSGPRSMSGTGDTFRMSSTLPAGVYTVAVTRSFSSATINDLPTASRNRVGTSSSSRAFSVLTTSSSICANGGGPGPGPGGGIPLTANLGDFEIEDVSEVGIWPNPSSDIINVSYIIDKKSEVSVSLIAINNVYNNVISLGTESREPGEYVDGFDVGHVAEGVYVLVVDINGVQTRKKIIIKKN</sequence>
<reference evidence="5 6" key="1">
    <citation type="submission" date="2019-03" db="EMBL/GenBank/DDBJ databases">
        <title>Genomic Encyclopedia of Archaeal and Bacterial Type Strains, Phase II (KMG-II): from individual species to whole genera.</title>
        <authorList>
            <person name="Goeker M."/>
        </authorList>
    </citation>
    <scope>NUCLEOTIDE SEQUENCE [LARGE SCALE GENOMIC DNA]</scope>
    <source>
        <strain evidence="5 6">DSM 25233</strain>
    </source>
</reference>
<feature type="domain" description="GPI inositol-deacylase PGAP1-like alpha/beta" evidence="3">
    <location>
        <begin position="358"/>
        <end position="421"/>
    </location>
</feature>
<dbReference type="InterPro" id="IPR012908">
    <property type="entry name" value="PGAP1-ab_dom-like"/>
</dbReference>
<dbReference type="InterPro" id="IPR026444">
    <property type="entry name" value="Secre_tail"/>
</dbReference>
<dbReference type="AlphaFoldDB" id="A0A4R7K606"/>
<comment type="caution">
    <text evidence="5">The sequence shown here is derived from an EMBL/GenBank/DDBJ whole genome shotgun (WGS) entry which is preliminary data.</text>
</comment>